<dbReference type="Pfam" id="PF03698">
    <property type="entry name" value="UPF0180"/>
    <property type="match status" value="1"/>
</dbReference>
<accession>A0A8D5UHP7</accession>
<proteinExistence type="predicted"/>
<keyword evidence="2" id="KW-1185">Reference proteome</keyword>
<name>A0A8D5UHP7_9BACL</name>
<dbReference type="InterPro" id="IPR005370">
    <property type="entry name" value="UPF0180"/>
</dbReference>
<evidence type="ECO:0000313" key="1">
    <source>
        <dbReference type="EMBL" id="BCU82328.1"/>
    </source>
</evidence>
<dbReference type="EMBL" id="AP024601">
    <property type="protein sequence ID" value="BCU82328.1"/>
    <property type="molecule type" value="Genomic_DNA"/>
</dbReference>
<sequence length="82" mass="8982">MAKRIAVEDDLKHVQEYLRHNGYEVVPLNASTQLDTCDCCVISGVDKDVMGMQNIDTGAPVISAKGQTVEEVYRAVQERAGT</sequence>
<gene>
    <name evidence="1" type="primary">ykuS</name>
    <name evidence="1" type="ORF">JIR001_21110</name>
</gene>
<protein>
    <submittedName>
        <fullName evidence="1">UPF0180 protein YkuS</fullName>
    </submittedName>
</protein>
<reference evidence="1" key="1">
    <citation type="journal article" date="2013" name="Int. J. Syst. Evol. Microbiol.">
        <title>Polycladomyces abyssicola gen. nov., sp. nov., a thermophilic filamentous bacterium isolated from hemipelagic sediment.</title>
        <authorList>
            <person name="Tsubouchi T."/>
            <person name="Shimane Y."/>
            <person name="Mori K."/>
            <person name="Usui K."/>
            <person name="Hiraki T."/>
            <person name="Tame A."/>
            <person name="Uematsu K."/>
            <person name="Maruyama T."/>
            <person name="Hatada Y."/>
        </authorList>
    </citation>
    <scope>NUCLEOTIDE SEQUENCE</scope>
    <source>
        <strain evidence="1">JIR-001</strain>
    </source>
</reference>
<dbReference type="KEGG" id="pabs:JIR001_21110"/>
<dbReference type="Proteomes" id="UP000677436">
    <property type="component" value="Chromosome"/>
</dbReference>
<reference evidence="1" key="2">
    <citation type="journal article" date="2021" name="Microbiol. Resour. Announc.">
        <title>Complete Genome Sequence of Polycladomyces abyssicola JIR-001T, Isolated from Hemipelagic Sediment in Deep Seawater.</title>
        <authorList>
            <person name="Tsubouchi T."/>
            <person name="Kaneko Y."/>
        </authorList>
    </citation>
    <scope>NUCLEOTIDE SEQUENCE</scope>
    <source>
        <strain evidence="1">JIR-001</strain>
    </source>
</reference>
<dbReference type="RefSeq" id="WP_212772676.1">
    <property type="nucleotide sequence ID" value="NZ_AP024601.1"/>
</dbReference>
<organism evidence="1 2">
    <name type="scientific">Polycladomyces abyssicola</name>
    <dbReference type="NCBI Taxonomy" id="1125966"/>
    <lineage>
        <taxon>Bacteria</taxon>
        <taxon>Bacillati</taxon>
        <taxon>Bacillota</taxon>
        <taxon>Bacilli</taxon>
        <taxon>Bacillales</taxon>
        <taxon>Thermoactinomycetaceae</taxon>
        <taxon>Polycladomyces</taxon>
    </lineage>
</organism>
<dbReference type="AlphaFoldDB" id="A0A8D5UHP7"/>
<evidence type="ECO:0000313" key="2">
    <source>
        <dbReference type="Proteomes" id="UP000677436"/>
    </source>
</evidence>